<organism evidence="3 4">
    <name type="scientific">Paramecium pentaurelia</name>
    <dbReference type="NCBI Taxonomy" id="43138"/>
    <lineage>
        <taxon>Eukaryota</taxon>
        <taxon>Sar</taxon>
        <taxon>Alveolata</taxon>
        <taxon>Ciliophora</taxon>
        <taxon>Intramacronucleata</taxon>
        <taxon>Oligohymenophorea</taxon>
        <taxon>Peniculida</taxon>
        <taxon>Parameciidae</taxon>
        <taxon>Paramecium</taxon>
    </lineage>
</organism>
<name>A0A8S1W3L8_9CILI</name>
<keyword evidence="1" id="KW-0853">WD repeat</keyword>
<sequence length="433" mass="49516">MPASFLVKEALADIFSLIKYVDVEIFGVILKILRKEKVQDCFGFLSDIGNQRLLESQILQQAGNFTKTDTLQKFFVLRKDMKLITYVLKKLKDHDFNNQDISLKENEESKLSLIYSIKDNKQIQELLQFLVHLTSIDEAYIQGGSNSLHLLVKIKVDLRNKNFENIKIQNTCLVGANFGRCNFSGSQFNIVNTSGINLNEALLINCEWKNLRIHELNTLNGHSDGVGSVCFSPDGNTLVSGSGDKSIRLWDVKTGQQKAKLDGHMNSGEDLQGTKDYPNSGGDLQRTKDYPNIGGDLQGTKDSLYMSGRWYHLRFLKFLNMGSEQKMRDFLNQDENAIKQLKIQNSERNQTLNQLFYYIDSNLNNISSKITFEINLLNLQVQTIIQVFLLKKNIQFNHSITNQKYNCHFLSYVVSISSPQSIYQCTFSHNKIF</sequence>
<feature type="repeat" description="WD" evidence="1">
    <location>
        <begin position="219"/>
        <end position="260"/>
    </location>
</feature>
<gene>
    <name evidence="3" type="ORF">PPENT_87.1.T0810198</name>
</gene>
<dbReference type="PROSITE" id="PS50082">
    <property type="entry name" value="WD_REPEATS_2"/>
    <property type="match status" value="1"/>
</dbReference>
<dbReference type="Pfam" id="PF00400">
    <property type="entry name" value="WD40"/>
    <property type="match status" value="1"/>
</dbReference>
<reference evidence="3" key="1">
    <citation type="submission" date="2021-01" db="EMBL/GenBank/DDBJ databases">
        <authorList>
            <consortium name="Genoscope - CEA"/>
            <person name="William W."/>
        </authorList>
    </citation>
    <scope>NUCLEOTIDE SEQUENCE</scope>
</reference>
<feature type="region of interest" description="Disordered" evidence="2">
    <location>
        <begin position="261"/>
        <end position="292"/>
    </location>
</feature>
<dbReference type="AlphaFoldDB" id="A0A8S1W3L8"/>
<dbReference type="EMBL" id="CAJJDO010000081">
    <property type="protein sequence ID" value="CAD8183821.1"/>
    <property type="molecule type" value="Genomic_DNA"/>
</dbReference>
<dbReference type="PROSITE" id="PS00678">
    <property type="entry name" value="WD_REPEATS_1"/>
    <property type="match status" value="1"/>
</dbReference>
<dbReference type="SMART" id="SM00320">
    <property type="entry name" value="WD40"/>
    <property type="match status" value="1"/>
</dbReference>
<accession>A0A8S1W3L8</accession>
<dbReference type="InterPro" id="IPR001680">
    <property type="entry name" value="WD40_rpt"/>
</dbReference>
<dbReference type="PANTHER" id="PTHR45333">
    <property type="entry name" value="MEMBRANE PROTEIN-RELATED"/>
    <property type="match status" value="1"/>
</dbReference>
<dbReference type="PANTHER" id="PTHR45333:SF1">
    <property type="entry name" value="CHROMOSOME UNDETERMINED SCAFFOLD_625, WHOLE GENOME SHOTGUN SEQUENCE"/>
    <property type="match status" value="1"/>
</dbReference>
<evidence type="ECO:0000256" key="2">
    <source>
        <dbReference type="SAM" id="MobiDB-lite"/>
    </source>
</evidence>
<comment type="caution">
    <text evidence="3">The sequence shown here is derived from an EMBL/GenBank/DDBJ whole genome shotgun (WGS) entry which is preliminary data.</text>
</comment>
<evidence type="ECO:0000256" key="1">
    <source>
        <dbReference type="PROSITE-ProRule" id="PRU00221"/>
    </source>
</evidence>
<dbReference type="OrthoDB" id="2679540at2759"/>
<dbReference type="Proteomes" id="UP000689195">
    <property type="component" value="Unassembled WGS sequence"/>
</dbReference>
<dbReference type="InterPro" id="IPR019775">
    <property type="entry name" value="WD40_repeat_CS"/>
</dbReference>
<dbReference type="Pfam" id="PF00805">
    <property type="entry name" value="Pentapeptide"/>
    <property type="match status" value="1"/>
</dbReference>
<proteinExistence type="predicted"/>
<keyword evidence="4" id="KW-1185">Reference proteome</keyword>
<evidence type="ECO:0008006" key="5">
    <source>
        <dbReference type="Google" id="ProtNLM"/>
    </source>
</evidence>
<evidence type="ECO:0000313" key="3">
    <source>
        <dbReference type="EMBL" id="CAD8183821.1"/>
    </source>
</evidence>
<dbReference type="PROSITE" id="PS50294">
    <property type="entry name" value="WD_REPEATS_REGION"/>
    <property type="match status" value="1"/>
</dbReference>
<evidence type="ECO:0000313" key="4">
    <source>
        <dbReference type="Proteomes" id="UP000689195"/>
    </source>
</evidence>
<protein>
    <recommendedName>
        <fullName evidence="5">WD-40 repeat protein</fullName>
    </recommendedName>
</protein>
<dbReference type="InterPro" id="IPR001646">
    <property type="entry name" value="5peptide_repeat"/>
</dbReference>